<name>A0ABQ5FLE5_9ASTR</name>
<sequence>MCATGYRQYRNTTLFQLLDSRSIISTGSSIKLSLSFEHKLFHWKCQGIISISISLDLKLESLASVVDNLHYLLSGFMIISGPSVSCTSPTSALNKLVDLHFRHTSASNGSKHVFECLDGSLHFISISFGMNAVLVSNEYPRALCSDCQESDVK</sequence>
<keyword evidence="2" id="KW-1185">Reference proteome</keyword>
<gene>
    <name evidence="1" type="ORF">Tco_1015631</name>
</gene>
<reference evidence="1" key="1">
    <citation type="journal article" date="2022" name="Int. J. Mol. Sci.">
        <title>Draft Genome of Tanacetum Coccineum: Genomic Comparison of Closely Related Tanacetum-Family Plants.</title>
        <authorList>
            <person name="Yamashiro T."/>
            <person name="Shiraishi A."/>
            <person name="Nakayama K."/>
            <person name="Satake H."/>
        </authorList>
    </citation>
    <scope>NUCLEOTIDE SEQUENCE</scope>
</reference>
<proteinExistence type="predicted"/>
<reference evidence="1" key="2">
    <citation type="submission" date="2022-01" db="EMBL/GenBank/DDBJ databases">
        <authorList>
            <person name="Yamashiro T."/>
            <person name="Shiraishi A."/>
            <person name="Satake H."/>
            <person name="Nakayama K."/>
        </authorList>
    </citation>
    <scope>NUCLEOTIDE SEQUENCE</scope>
</reference>
<dbReference type="Proteomes" id="UP001151760">
    <property type="component" value="Unassembled WGS sequence"/>
</dbReference>
<organism evidence="1 2">
    <name type="scientific">Tanacetum coccineum</name>
    <dbReference type="NCBI Taxonomy" id="301880"/>
    <lineage>
        <taxon>Eukaryota</taxon>
        <taxon>Viridiplantae</taxon>
        <taxon>Streptophyta</taxon>
        <taxon>Embryophyta</taxon>
        <taxon>Tracheophyta</taxon>
        <taxon>Spermatophyta</taxon>
        <taxon>Magnoliopsida</taxon>
        <taxon>eudicotyledons</taxon>
        <taxon>Gunneridae</taxon>
        <taxon>Pentapetalae</taxon>
        <taxon>asterids</taxon>
        <taxon>campanulids</taxon>
        <taxon>Asterales</taxon>
        <taxon>Asteraceae</taxon>
        <taxon>Asteroideae</taxon>
        <taxon>Anthemideae</taxon>
        <taxon>Anthemidinae</taxon>
        <taxon>Tanacetum</taxon>
    </lineage>
</organism>
<protein>
    <submittedName>
        <fullName evidence="1">Uncharacterized protein</fullName>
    </submittedName>
</protein>
<evidence type="ECO:0000313" key="1">
    <source>
        <dbReference type="EMBL" id="GJT64151.1"/>
    </source>
</evidence>
<comment type="caution">
    <text evidence="1">The sequence shown here is derived from an EMBL/GenBank/DDBJ whole genome shotgun (WGS) entry which is preliminary data.</text>
</comment>
<dbReference type="EMBL" id="BQNB010017520">
    <property type="protein sequence ID" value="GJT64151.1"/>
    <property type="molecule type" value="Genomic_DNA"/>
</dbReference>
<evidence type="ECO:0000313" key="2">
    <source>
        <dbReference type="Proteomes" id="UP001151760"/>
    </source>
</evidence>
<accession>A0ABQ5FLE5</accession>